<accession>A0A0F9PJS3</accession>
<dbReference type="EMBL" id="LAZR01002279">
    <property type="protein sequence ID" value="KKN32075.1"/>
    <property type="molecule type" value="Genomic_DNA"/>
</dbReference>
<sequence length="76" mass="8695">MKLWITRDKTLCASRVRFWVKEPEKSTLGYHYFHVDGAIVCSSCEAFKALTSLRLPRKGSKRLVDVKLVITDVPAK</sequence>
<protein>
    <submittedName>
        <fullName evidence="1">Uncharacterized protein</fullName>
    </submittedName>
</protein>
<reference evidence="1" key="1">
    <citation type="journal article" date="2015" name="Nature">
        <title>Complex archaea that bridge the gap between prokaryotes and eukaryotes.</title>
        <authorList>
            <person name="Spang A."/>
            <person name="Saw J.H."/>
            <person name="Jorgensen S.L."/>
            <person name="Zaremba-Niedzwiedzka K."/>
            <person name="Martijn J."/>
            <person name="Lind A.E."/>
            <person name="van Eijk R."/>
            <person name="Schleper C."/>
            <person name="Guy L."/>
            <person name="Ettema T.J."/>
        </authorList>
    </citation>
    <scope>NUCLEOTIDE SEQUENCE</scope>
</reference>
<organism evidence="1">
    <name type="scientific">marine sediment metagenome</name>
    <dbReference type="NCBI Taxonomy" id="412755"/>
    <lineage>
        <taxon>unclassified sequences</taxon>
        <taxon>metagenomes</taxon>
        <taxon>ecological metagenomes</taxon>
    </lineage>
</organism>
<evidence type="ECO:0000313" key="1">
    <source>
        <dbReference type="EMBL" id="KKN32075.1"/>
    </source>
</evidence>
<dbReference type="AlphaFoldDB" id="A0A0F9PJS3"/>
<name>A0A0F9PJS3_9ZZZZ</name>
<proteinExistence type="predicted"/>
<comment type="caution">
    <text evidence="1">The sequence shown here is derived from an EMBL/GenBank/DDBJ whole genome shotgun (WGS) entry which is preliminary data.</text>
</comment>
<gene>
    <name evidence="1" type="ORF">LCGC14_0817660</name>
</gene>